<keyword evidence="3" id="KW-1185">Reference proteome</keyword>
<evidence type="ECO:0000256" key="1">
    <source>
        <dbReference type="SAM" id="MobiDB-lite"/>
    </source>
</evidence>
<accession>A0A5D3KSV7</accession>
<proteinExistence type="predicted"/>
<dbReference type="Proteomes" id="UP000324758">
    <property type="component" value="Unassembled WGS sequence"/>
</dbReference>
<name>A0A5D3KSV7_9BRAD</name>
<gene>
    <name evidence="2" type="ORF">FXB40_01010</name>
</gene>
<feature type="compositionally biased region" description="Basic and acidic residues" evidence="1">
    <location>
        <begin position="1"/>
        <end position="13"/>
    </location>
</feature>
<protein>
    <submittedName>
        <fullName evidence="2">Uncharacterized protein</fullName>
    </submittedName>
</protein>
<evidence type="ECO:0000313" key="2">
    <source>
        <dbReference type="EMBL" id="TYM00128.1"/>
    </source>
</evidence>
<sequence>MTGPCSERRRHSDANLAPGTGRPIRMLQRTGVPTAAAELLLSWMRAKVDDLCEEREALRKSGASLTGRS</sequence>
<comment type="caution">
    <text evidence="2">The sequence shown here is derived from an EMBL/GenBank/DDBJ whole genome shotgun (WGS) entry which is preliminary data.</text>
</comment>
<organism evidence="2 3">
    <name type="scientific">Bradyrhizobium rifense</name>
    <dbReference type="NCBI Taxonomy" id="515499"/>
    <lineage>
        <taxon>Bacteria</taxon>
        <taxon>Pseudomonadati</taxon>
        <taxon>Pseudomonadota</taxon>
        <taxon>Alphaproteobacteria</taxon>
        <taxon>Hyphomicrobiales</taxon>
        <taxon>Nitrobacteraceae</taxon>
        <taxon>Bradyrhizobium</taxon>
    </lineage>
</organism>
<feature type="region of interest" description="Disordered" evidence="1">
    <location>
        <begin position="1"/>
        <end position="24"/>
    </location>
</feature>
<reference evidence="2 3" key="1">
    <citation type="submission" date="2019-08" db="EMBL/GenBank/DDBJ databases">
        <title>Bradyrhizobium hipponensis sp. nov., a rhizobium isolated from a Lupinus angustifolius root nodule in Tunisia.</title>
        <authorList>
            <person name="Off K."/>
            <person name="Rejili M."/>
            <person name="Mars M."/>
            <person name="Brachmann A."/>
            <person name="Marin M."/>
        </authorList>
    </citation>
    <scope>NUCLEOTIDE SEQUENCE [LARGE SCALE GENOMIC DNA]</scope>
    <source>
        <strain evidence="2 3">CTAW71</strain>
    </source>
</reference>
<dbReference type="OrthoDB" id="8253086at2"/>
<dbReference type="AlphaFoldDB" id="A0A5D3KSV7"/>
<evidence type="ECO:0000313" key="3">
    <source>
        <dbReference type="Proteomes" id="UP000324758"/>
    </source>
</evidence>
<dbReference type="EMBL" id="VSSS01000002">
    <property type="protein sequence ID" value="TYM00128.1"/>
    <property type="molecule type" value="Genomic_DNA"/>
</dbReference>